<dbReference type="SMART" id="SM00382">
    <property type="entry name" value="AAA"/>
    <property type="match status" value="2"/>
</dbReference>
<dbReference type="CDD" id="cd19488">
    <property type="entry name" value="KaiC-like_N"/>
    <property type="match status" value="1"/>
</dbReference>
<dbReference type="GO" id="GO:0005524">
    <property type="term" value="F:ATP binding"/>
    <property type="evidence" value="ECO:0007669"/>
    <property type="project" value="InterPro"/>
</dbReference>
<dbReference type="RefSeq" id="WP_145434819.1">
    <property type="nucleotide sequence ID" value="NZ_CP036339.1"/>
</dbReference>
<dbReference type="Proteomes" id="UP000317909">
    <property type="component" value="Chromosome"/>
</dbReference>
<feature type="domain" description="KaiC" evidence="7">
    <location>
        <begin position="251"/>
        <end position="488"/>
    </location>
</feature>
<protein>
    <recommendedName>
        <fullName evidence="1">non-specific serine/threonine protein kinase</fullName>
        <ecNumber evidence="1">2.7.11.1</ecNumber>
    </recommendedName>
</protein>
<dbReference type="EMBL" id="CP036339">
    <property type="protein sequence ID" value="QDT75126.1"/>
    <property type="molecule type" value="Genomic_DNA"/>
</dbReference>
<evidence type="ECO:0000256" key="6">
    <source>
        <dbReference type="ARBA" id="ARBA00022801"/>
    </source>
</evidence>
<keyword evidence="4" id="KW-0677">Repeat</keyword>
<dbReference type="PANTHER" id="PTHR42926:SF1">
    <property type="entry name" value="CIRCADIAN CLOCK OSCILLATOR PROTEIN KAIC 1"/>
    <property type="match status" value="1"/>
</dbReference>
<keyword evidence="6" id="KW-0378">Hydrolase</keyword>
<dbReference type="EC" id="2.7.11.1" evidence="1"/>
<keyword evidence="3 8" id="KW-0808">Transferase</keyword>
<dbReference type="KEGG" id="llh:I41_43350"/>
<dbReference type="PROSITE" id="PS51146">
    <property type="entry name" value="KAIC"/>
    <property type="match status" value="2"/>
</dbReference>
<accession>A0A517U3C4</accession>
<dbReference type="Gene3D" id="3.40.50.300">
    <property type="entry name" value="P-loop containing nucleotide triphosphate hydrolases"/>
    <property type="match status" value="2"/>
</dbReference>
<gene>
    <name evidence="8" type="primary">kaiC</name>
    <name evidence="8" type="ORF">I41_43350</name>
</gene>
<dbReference type="InterPro" id="IPR051347">
    <property type="entry name" value="Circadian_clock_KaiC-rel"/>
</dbReference>
<evidence type="ECO:0000259" key="7">
    <source>
        <dbReference type="PROSITE" id="PS51146"/>
    </source>
</evidence>
<dbReference type="InterPro" id="IPR003593">
    <property type="entry name" value="AAA+_ATPase"/>
</dbReference>
<dbReference type="Pfam" id="PF06745">
    <property type="entry name" value="ATPase"/>
    <property type="match status" value="2"/>
</dbReference>
<dbReference type="PANTHER" id="PTHR42926">
    <property type="match status" value="1"/>
</dbReference>
<evidence type="ECO:0000313" key="8">
    <source>
        <dbReference type="EMBL" id="QDT75126.1"/>
    </source>
</evidence>
<dbReference type="InterPro" id="IPR014774">
    <property type="entry name" value="KaiC-like_dom"/>
</dbReference>
<dbReference type="GO" id="GO:0004674">
    <property type="term" value="F:protein serine/threonine kinase activity"/>
    <property type="evidence" value="ECO:0007669"/>
    <property type="project" value="UniProtKB-EC"/>
</dbReference>
<keyword evidence="2" id="KW-0597">Phosphoprotein</keyword>
<evidence type="ECO:0000256" key="4">
    <source>
        <dbReference type="ARBA" id="ARBA00022737"/>
    </source>
</evidence>
<sequence length="506" mass="54781">MNSPPELDPAPLPTGISGMDDILRGGFPADCVYMVSGTPGTGKTTLALQFLLEGVRSGESCLYVTLSETRREIEKVAVSHGWDLTGLNICELIPTEGNLSADAQLTVFNPSEFELGETTQAMIAEVDRCAPQRVVLDSLSELRLVAQNPLRYRRQILALKQYFAGRDCTVLMLDDCTGSDADNQLESIAHGVVSLEHLANQYGAERRRLRVVKLRGVAFRGGFHDFTIKKGGLDVFPRLVASEHRHDFEDRDLPSGIEELDALLCGGLPAGTSTLMIGPAGTGKSTISTRFAVAAANRGERAVMFVFDENIGTFRSRSRKLRLGAEDAITNGLLTVQQIDPAELSSGEFSNTVRRAVEGTDGLGQPAKVIVVDSLNGYLNAMPEEKFLTAQLHELLAYLGQNGVVTIMTVTQAGMVGVMQSPVDTTYLADNVILYRFFEARGQVRRAISVVKKRSGKHELTIRELNITEEGVQIGPALSDFQGILTGVPTFHGKSSDLLQQGGNGN</sequence>
<evidence type="ECO:0000256" key="1">
    <source>
        <dbReference type="ARBA" id="ARBA00012513"/>
    </source>
</evidence>
<dbReference type="GO" id="GO:0016787">
    <property type="term" value="F:hydrolase activity"/>
    <property type="evidence" value="ECO:0007669"/>
    <property type="project" value="UniProtKB-KW"/>
</dbReference>
<dbReference type="OrthoDB" id="9783783at2"/>
<dbReference type="SUPFAM" id="SSF52540">
    <property type="entry name" value="P-loop containing nucleoside triphosphate hydrolases"/>
    <property type="match status" value="2"/>
</dbReference>
<evidence type="ECO:0000256" key="2">
    <source>
        <dbReference type="ARBA" id="ARBA00022553"/>
    </source>
</evidence>
<keyword evidence="5 8" id="KW-0418">Kinase</keyword>
<evidence type="ECO:0000256" key="5">
    <source>
        <dbReference type="ARBA" id="ARBA00022777"/>
    </source>
</evidence>
<proteinExistence type="predicted"/>
<dbReference type="PIRSF" id="PIRSF039117">
    <property type="entry name" value="KaiC"/>
    <property type="match status" value="1"/>
</dbReference>
<organism evidence="8 9">
    <name type="scientific">Lacipirellula limnantheis</name>
    <dbReference type="NCBI Taxonomy" id="2528024"/>
    <lineage>
        <taxon>Bacteria</taxon>
        <taxon>Pseudomonadati</taxon>
        <taxon>Planctomycetota</taxon>
        <taxon>Planctomycetia</taxon>
        <taxon>Pirellulales</taxon>
        <taxon>Lacipirellulaceae</taxon>
        <taxon>Lacipirellula</taxon>
    </lineage>
</organism>
<name>A0A517U3C4_9BACT</name>
<evidence type="ECO:0000313" key="9">
    <source>
        <dbReference type="Proteomes" id="UP000317909"/>
    </source>
</evidence>
<evidence type="ECO:0000256" key="3">
    <source>
        <dbReference type="ARBA" id="ARBA00022679"/>
    </source>
</evidence>
<keyword evidence="9" id="KW-1185">Reference proteome</keyword>
<dbReference type="AlphaFoldDB" id="A0A517U3C4"/>
<feature type="domain" description="KaiC" evidence="7">
    <location>
        <begin position="10"/>
        <end position="249"/>
    </location>
</feature>
<dbReference type="InterPro" id="IPR010624">
    <property type="entry name" value="KaiC_dom"/>
</dbReference>
<dbReference type="InterPro" id="IPR027417">
    <property type="entry name" value="P-loop_NTPase"/>
</dbReference>
<reference evidence="8 9" key="1">
    <citation type="submission" date="2019-02" db="EMBL/GenBank/DDBJ databases">
        <title>Deep-cultivation of Planctomycetes and their phenomic and genomic characterization uncovers novel biology.</title>
        <authorList>
            <person name="Wiegand S."/>
            <person name="Jogler M."/>
            <person name="Boedeker C."/>
            <person name="Pinto D."/>
            <person name="Vollmers J."/>
            <person name="Rivas-Marin E."/>
            <person name="Kohn T."/>
            <person name="Peeters S.H."/>
            <person name="Heuer A."/>
            <person name="Rast P."/>
            <person name="Oberbeckmann S."/>
            <person name="Bunk B."/>
            <person name="Jeske O."/>
            <person name="Meyerdierks A."/>
            <person name="Storesund J.E."/>
            <person name="Kallscheuer N."/>
            <person name="Luecker S."/>
            <person name="Lage O.M."/>
            <person name="Pohl T."/>
            <person name="Merkel B.J."/>
            <person name="Hornburger P."/>
            <person name="Mueller R.-W."/>
            <person name="Bruemmer F."/>
            <person name="Labrenz M."/>
            <person name="Spormann A.M."/>
            <person name="Op den Camp H."/>
            <person name="Overmann J."/>
            <person name="Amann R."/>
            <person name="Jetten M.S.M."/>
            <person name="Mascher T."/>
            <person name="Medema M.H."/>
            <person name="Devos D.P."/>
            <person name="Kaster A.-K."/>
            <person name="Ovreas L."/>
            <person name="Rohde M."/>
            <person name="Galperin M.Y."/>
            <person name="Jogler C."/>
        </authorList>
    </citation>
    <scope>NUCLEOTIDE SEQUENCE [LARGE SCALE GENOMIC DNA]</scope>
    <source>
        <strain evidence="8 9">I41</strain>
    </source>
</reference>
<dbReference type="InterPro" id="IPR030665">
    <property type="entry name" value="KaiC"/>
</dbReference>